<dbReference type="PANTHER" id="PTHR37841:SF1">
    <property type="entry name" value="DUF3298 DOMAIN-CONTAINING PROTEIN"/>
    <property type="match status" value="1"/>
</dbReference>
<dbReference type="Pfam" id="PF14903">
    <property type="entry name" value="WG_beta_rep"/>
    <property type="match status" value="4"/>
</dbReference>
<sequence length="279" mass="32580">MKNLQPKDIDEVFTFYRDENNGEEPTEWEQVTIFNNQGCGIISVDGCFGAINKIGEIIIPVKYSNLIDFDDELILACNEEDFWGFINWKNEIVIPFEYSYASIFLEKYNVSKVCKDGKHGYIDRKNQEIIALDYDSITNINFSEIGVLRNGKWGIVNIQNQQIIDFKYDFAICIAENIYYVGKEVEEKIENYDLDLDLLTFKNGNLIKFGLIDKNENLLMDYESYTITGFFGNNKVLAFDYHKNENYLFDIISKEKIYAPTEIIEDEKTDYLKNILLTK</sequence>
<dbReference type="RefSeq" id="WP_116035818.1">
    <property type="nucleotide sequence ID" value="NZ_JBHLVV010000041.1"/>
</dbReference>
<keyword evidence="2" id="KW-1185">Reference proteome</keyword>
<evidence type="ECO:0008006" key="3">
    <source>
        <dbReference type="Google" id="ProtNLM"/>
    </source>
</evidence>
<proteinExistence type="predicted"/>
<dbReference type="EMBL" id="QNUG01000026">
    <property type="protein sequence ID" value="REC69749.1"/>
    <property type="molecule type" value="Genomic_DNA"/>
</dbReference>
<dbReference type="AlphaFoldDB" id="A0A3D9CVJ6"/>
<dbReference type="InterPro" id="IPR032774">
    <property type="entry name" value="WG_beta_rep"/>
</dbReference>
<dbReference type="PANTHER" id="PTHR37841">
    <property type="entry name" value="GLR2918 PROTEIN"/>
    <property type="match status" value="1"/>
</dbReference>
<comment type="caution">
    <text evidence="1">The sequence shown here is derived from an EMBL/GenBank/DDBJ whole genome shotgun (WGS) entry which is preliminary data.</text>
</comment>
<evidence type="ECO:0000313" key="1">
    <source>
        <dbReference type="EMBL" id="REC69749.1"/>
    </source>
</evidence>
<evidence type="ECO:0000313" key="2">
    <source>
        <dbReference type="Proteomes" id="UP000256326"/>
    </source>
</evidence>
<name>A0A3D9CVJ6_9FLAO</name>
<reference evidence="1 2" key="1">
    <citation type="journal article" date="2006" name="Int. J. Syst. Evol. Microbiol.">
        <title>Chryseobacterium hispanicum sp. nov., isolated from the drinking water distribution system of Sevilla, Spain.</title>
        <authorList>
            <person name="Gallego V."/>
            <person name="Garcia M.T."/>
            <person name="Ventosa A."/>
        </authorList>
    </citation>
    <scope>NUCLEOTIDE SEQUENCE [LARGE SCALE GENOMIC DNA]</scope>
    <source>
        <strain evidence="1 2">KCTC 22104</strain>
    </source>
</reference>
<dbReference type="Proteomes" id="UP000256326">
    <property type="component" value="Unassembled WGS sequence"/>
</dbReference>
<accession>A0A3D9CVJ6</accession>
<organism evidence="1 2">
    <name type="scientific">Epilithonimonas hispanica</name>
    <dbReference type="NCBI Taxonomy" id="358687"/>
    <lineage>
        <taxon>Bacteria</taxon>
        <taxon>Pseudomonadati</taxon>
        <taxon>Bacteroidota</taxon>
        <taxon>Flavobacteriia</taxon>
        <taxon>Flavobacteriales</taxon>
        <taxon>Weeksellaceae</taxon>
        <taxon>Chryseobacterium group</taxon>
        <taxon>Epilithonimonas</taxon>
    </lineage>
</organism>
<dbReference type="OrthoDB" id="5464673at2"/>
<protein>
    <recommendedName>
        <fullName evidence="3">WG repeat-containing protein</fullName>
    </recommendedName>
</protein>
<gene>
    <name evidence="1" type="ORF">DRF58_12230</name>
</gene>